<feature type="chain" id="PRO_5035930637" description="Secreted protein" evidence="2">
    <location>
        <begin position="28"/>
        <end position="93"/>
    </location>
</feature>
<feature type="region of interest" description="Disordered" evidence="1">
    <location>
        <begin position="71"/>
        <end position="93"/>
    </location>
</feature>
<dbReference type="EMBL" id="CM026422">
    <property type="protein sequence ID" value="KAG0586664.1"/>
    <property type="molecule type" value="Genomic_DNA"/>
</dbReference>
<dbReference type="Proteomes" id="UP000822688">
    <property type="component" value="Chromosome 2"/>
</dbReference>
<evidence type="ECO:0008006" key="5">
    <source>
        <dbReference type="Google" id="ProtNLM"/>
    </source>
</evidence>
<sequence>MTLCSRNGNYNVLLVLWLLPNMGGNAGNHFSTRISTSSSSSDAALVELPSNALTPLKLRLLETPALHPLPHCSAATPRAPLPPRRTTPCTPLA</sequence>
<accession>A0A8T0ISG4</accession>
<keyword evidence="2" id="KW-0732">Signal</keyword>
<dbReference type="AlphaFoldDB" id="A0A8T0ISG4"/>
<name>A0A8T0ISG4_CERPU</name>
<evidence type="ECO:0000313" key="3">
    <source>
        <dbReference type="EMBL" id="KAG0586664.1"/>
    </source>
</evidence>
<proteinExistence type="predicted"/>
<gene>
    <name evidence="3" type="ORF">KC19_2G107400</name>
</gene>
<protein>
    <recommendedName>
        <fullName evidence="5">Secreted protein</fullName>
    </recommendedName>
</protein>
<reference evidence="3" key="1">
    <citation type="submission" date="2020-06" db="EMBL/GenBank/DDBJ databases">
        <title>WGS assembly of Ceratodon purpureus strain R40.</title>
        <authorList>
            <person name="Carey S.B."/>
            <person name="Jenkins J."/>
            <person name="Shu S."/>
            <person name="Lovell J.T."/>
            <person name="Sreedasyam A."/>
            <person name="Maumus F."/>
            <person name="Tiley G.P."/>
            <person name="Fernandez-Pozo N."/>
            <person name="Barry K."/>
            <person name="Chen C."/>
            <person name="Wang M."/>
            <person name="Lipzen A."/>
            <person name="Daum C."/>
            <person name="Saski C.A."/>
            <person name="Payton A.C."/>
            <person name="Mcbreen J.C."/>
            <person name="Conrad R.E."/>
            <person name="Kollar L.M."/>
            <person name="Olsson S."/>
            <person name="Huttunen S."/>
            <person name="Landis J.B."/>
            <person name="Wickett N.J."/>
            <person name="Johnson M.G."/>
            <person name="Rensing S.A."/>
            <person name="Grimwood J."/>
            <person name="Schmutz J."/>
            <person name="Mcdaniel S.F."/>
        </authorList>
    </citation>
    <scope>NUCLEOTIDE SEQUENCE</scope>
    <source>
        <strain evidence="3">R40</strain>
    </source>
</reference>
<feature type="signal peptide" evidence="2">
    <location>
        <begin position="1"/>
        <end position="27"/>
    </location>
</feature>
<keyword evidence="4" id="KW-1185">Reference proteome</keyword>
<evidence type="ECO:0000256" key="1">
    <source>
        <dbReference type="SAM" id="MobiDB-lite"/>
    </source>
</evidence>
<organism evidence="3 4">
    <name type="scientific">Ceratodon purpureus</name>
    <name type="common">Fire moss</name>
    <name type="synonym">Dicranum purpureum</name>
    <dbReference type="NCBI Taxonomy" id="3225"/>
    <lineage>
        <taxon>Eukaryota</taxon>
        <taxon>Viridiplantae</taxon>
        <taxon>Streptophyta</taxon>
        <taxon>Embryophyta</taxon>
        <taxon>Bryophyta</taxon>
        <taxon>Bryophytina</taxon>
        <taxon>Bryopsida</taxon>
        <taxon>Dicranidae</taxon>
        <taxon>Pseudoditrichales</taxon>
        <taxon>Ditrichaceae</taxon>
        <taxon>Ceratodon</taxon>
    </lineage>
</organism>
<evidence type="ECO:0000313" key="4">
    <source>
        <dbReference type="Proteomes" id="UP000822688"/>
    </source>
</evidence>
<comment type="caution">
    <text evidence="3">The sequence shown here is derived from an EMBL/GenBank/DDBJ whole genome shotgun (WGS) entry which is preliminary data.</text>
</comment>
<evidence type="ECO:0000256" key="2">
    <source>
        <dbReference type="SAM" id="SignalP"/>
    </source>
</evidence>